<keyword evidence="8" id="KW-0274">FAD</keyword>
<gene>
    <name evidence="17" type="ORF">RSSM_05513</name>
</gene>
<dbReference type="NCBIfam" id="TIGR01811">
    <property type="entry name" value="sdhA_Bsu"/>
    <property type="match status" value="1"/>
</dbReference>
<feature type="domain" description="Fumarate reductase/succinate dehydrogenase flavoprotein-like C-terminal" evidence="16">
    <location>
        <begin position="486"/>
        <end position="636"/>
    </location>
</feature>
<evidence type="ECO:0000256" key="1">
    <source>
        <dbReference type="ARBA" id="ARBA00001974"/>
    </source>
</evidence>
<dbReference type="PROSITE" id="PS00504">
    <property type="entry name" value="FRD_SDH_FAD_BINDING"/>
    <property type="match status" value="1"/>
</dbReference>
<dbReference type="InterPro" id="IPR030664">
    <property type="entry name" value="SdhA/FrdA/AprA"/>
</dbReference>
<dbReference type="Gene3D" id="3.10.20.820">
    <property type="match status" value="1"/>
</dbReference>
<comment type="caution">
    <text evidence="17">The sequence shown here is derived from an EMBL/GenBank/DDBJ whole genome shotgun (WGS) entry which is preliminary data.</text>
</comment>
<feature type="domain" description="FAD-dependent oxidoreductase 2 FAD-binding" evidence="15">
    <location>
        <begin position="10"/>
        <end position="424"/>
    </location>
</feature>
<evidence type="ECO:0000256" key="12">
    <source>
        <dbReference type="ARBA" id="ARBA00049220"/>
    </source>
</evidence>
<evidence type="ECO:0000256" key="4">
    <source>
        <dbReference type="ARBA" id="ARBA00012792"/>
    </source>
</evidence>
<reference evidence="17 18" key="1">
    <citation type="journal article" date="2013" name="Mar. Genomics">
        <title>Expression of sulfatases in Rhodopirellula baltica and the diversity of sulfatases in the genus Rhodopirellula.</title>
        <authorList>
            <person name="Wegner C.E."/>
            <person name="Richter-Heitmann T."/>
            <person name="Klindworth A."/>
            <person name="Klockow C."/>
            <person name="Richter M."/>
            <person name="Achstetter T."/>
            <person name="Glockner F.O."/>
            <person name="Harder J."/>
        </authorList>
    </citation>
    <scope>NUCLEOTIDE SEQUENCE [LARGE SCALE GENOMIC DNA]</scope>
    <source>
        <strain evidence="17 18">SM41</strain>
    </source>
</reference>
<dbReference type="PANTHER" id="PTHR11632:SF53">
    <property type="entry name" value="SUCCINATE DEHYDROGENASE FLAVOPROTEIN SUBUNIT"/>
    <property type="match status" value="1"/>
</dbReference>
<dbReference type="InterPro" id="IPR015939">
    <property type="entry name" value="Fum_Rdtase/Succ_DH_flav-like_C"/>
</dbReference>
<comment type="catalytic activity">
    <reaction evidence="12">
        <text>a quinone + succinate = fumarate + a quinol</text>
        <dbReference type="Rhea" id="RHEA:40523"/>
        <dbReference type="ChEBI" id="CHEBI:24646"/>
        <dbReference type="ChEBI" id="CHEBI:29806"/>
        <dbReference type="ChEBI" id="CHEBI:30031"/>
        <dbReference type="ChEBI" id="CHEBI:132124"/>
        <dbReference type="EC" id="1.3.5.1"/>
    </reaction>
</comment>
<dbReference type="Gene3D" id="3.90.700.10">
    <property type="entry name" value="Succinate dehydrogenase/fumarate reductase flavoprotein, catalytic domain"/>
    <property type="match status" value="1"/>
</dbReference>
<evidence type="ECO:0000256" key="5">
    <source>
        <dbReference type="ARBA" id="ARBA00022448"/>
    </source>
</evidence>
<feature type="coiled-coil region" evidence="14">
    <location>
        <begin position="499"/>
        <end position="526"/>
    </location>
</feature>
<dbReference type="OrthoDB" id="9806724at2"/>
<dbReference type="GO" id="GO:0009055">
    <property type="term" value="F:electron transfer activity"/>
    <property type="evidence" value="ECO:0007669"/>
    <property type="project" value="TreeGrafter"/>
</dbReference>
<comment type="cofactor">
    <cofactor evidence="1">
        <name>FAD</name>
        <dbReference type="ChEBI" id="CHEBI:57692"/>
    </cofactor>
</comment>
<comment type="similarity">
    <text evidence="3">Belongs to the FAD-dependent oxidoreductase 2 family. FRD/SDH subfamily.</text>
</comment>
<organism evidence="17 18">
    <name type="scientific">Rhodopirellula sallentina SM41</name>
    <dbReference type="NCBI Taxonomy" id="1263870"/>
    <lineage>
        <taxon>Bacteria</taxon>
        <taxon>Pseudomonadati</taxon>
        <taxon>Planctomycetota</taxon>
        <taxon>Planctomycetia</taxon>
        <taxon>Pirellulales</taxon>
        <taxon>Pirellulaceae</taxon>
        <taxon>Rhodopirellula</taxon>
    </lineage>
</organism>
<keyword evidence="14" id="KW-0175">Coiled coil</keyword>
<evidence type="ECO:0000259" key="16">
    <source>
        <dbReference type="Pfam" id="PF02910"/>
    </source>
</evidence>
<evidence type="ECO:0000256" key="13">
    <source>
        <dbReference type="PIRSR" id="PIRSR630664-50"/>
    </source>
</evidence>
<keyword evidence="11" id="KW-0472">Membrane</keyword>
<dbReference type="InterPro" id="IPR027477">
    <property type="entry name" value="Succ_DH/fumarate_Rdtase_cat_sf"/>
</dbReference>
<keyword evidence="7" id="KW-0285">Flavoprotein</keyword>
<evidence type="ECO:0000256" key="7">
    <source>
        <dbReference type="ARBA" id="ARBA00022630"/>
    </source>
</evidence>
<dbReference type="Proteomes" id="UP000011885">
    <property type="component" value="Unassembled WGS sequence"/>
</dbReference>
<dbReference type="SUPFAM" id="SSF46977">
    <property type="entry name" value="Succinate dehydrogenase/fumarate reductase flavoprotein C-terminal domain"/>
    <property type="match status" value="1"/>
</dbReference>
<keyword evidence="9" id="KW-0249">Electron transport</keyword>
<dbReference type="SUPFAM" id="SSF56425">
    <property type="entry name" value="Succinate dehydrogenase/fumarate reductase flavoprotein, catalytic domain"/>
    <property type="match status" value="1"/>
</dbReference>
<evidence type="ECO:0000256" key="14">
    <source>
        <dbReference type="SAM" id="Coils"/>
    </source>
</evidence>
<keyword evidence="10" id="KW-0560">Oxidoreductase</keyword>
<evidence type="ECO:0000313" key="17">
    <source>
        <dbReference type="EMBL" id="EMI53049.1"/>
    </source>
</evidence>
<keyword evidence="18" id="KW-1185">Reference proteome</keyword>
<dbReference type="InterPro" id="IPR037099">
    <property type="entry name" value="Fum_R/Succ_DH_flav-like_C_sf"/>
</dbReference>
<dbReference type="AlphaFoldDB" id="M5TVG8"/>
<evidence type="ECO:0000259" key="15">
    <source>
        <dbReference type="Pfam" id="PF00890"/>
    </source>
</evidence>
<evidence type="ECO:0000256" key="11">
    <source>
        <dbReference type="ARBA" id="ARBA00023136"/>
    </source>
</evidence>
<accession>M5TVG8</accession>
<dbReference type="GO" id="GO:0005886">
    <property type="term" value="C:plasma membrane"/>
    <property type="evidence" value="ECO:0007669"/>
    <property type="project" value="UniProtKB-SubCell"/>
</dbReference>
<protein>
    <recommendedName>
        <fullName evidence="4">succinate dehydrogenase</fullName>
        <ecNumber evidence="4">1.3.5.1</ecNumber>
    </recommendedName>
</protein>
<dbReference type="Gene3D" id="1.20.58.100">
    <property type="entry name" value="Fumarate reductase/succinate dehydrogenase flavoprotein-like, C-terminal domain"/>
    <property type="match status" value="1"/>
</dbReference>
<evidence type="ECO:0000313" key="18">
    <source>
        <dbReference type="Proteomes" id="UP000011885"/>
    </source>
</evidence>
<dbReference type="PANTHER" id="PTHR11632">
    <property type="entry name" value="SUCCINATE DEHYDROGENASE 2 FLAVOPROTEIN SUBUNIT"/>
    <property type="match status" value="1"/>
</dbReference>
<evidence type="ECO:0000256" key="3">
    <source>
        <dbReference type="ARBA" id="ARBA00008040"/>
    </source>
</evidence>
<dbReference type="InterPro" id="IPR003952">
    <property type="entry name" value="FRD_SDH_FAD_BS"/>
</dbReference>
<dbReference type="GO" id="GO:0008177">
    <property type="term" value="F:succinate dehydrogenase (quinone) activity"/>
    <property type="evidence" value="ECO:0007669"/>
    <property type="project" value="UniProtKB-EC"/>
</dbReference>
<name>M5TVG8_9BACT</name>
<evidence type="ECO:0000256" key="10">
    <source>
        <dbReference type="ARBA" id="ARBA00023002"/>
    </source>
</evidence>
<dbReference type="RefSeq" id="WP_008686491.1">
    <property type="nucleotide sequence ID" value="NZ_ANOH01000386.1"/>
</dbReference>
<keyword evidence="6" id="KW-1003">Cell membrane</keyword>
<dbReference type="FunFam" id="3.90.700.10:FF:000004">
    <property type="entry name" value="Succinate dehydrogenase flavoprotein subunit"/>
    <property type="match status" value="1"/>
</dbReference>
<dbReference type="NCBIfam" id="NF006392">
    <property type="entry name" value="PRK08641.1"/>
    <property type="match status" value="1"/>
</dbReference>
<evidence type="ECO:0000256" key="9">
    <source>
        <dbReference type="ARBA" id="ARBA00022982"/>
    </source>
</evidence>
<dbReference type="SUPFAM" id="SSF51905">
    <property type="entry name" value="FAD/NAD(P)-binding domain"/>
    <property type="match status" value="1"/>
</dbReference>
<comment type="subcellular location">
    <subcellularLocation>
        <location evidence="2">Cell inner membrane</location>
        <topology evidence="2">Peripheral membrane protein</topology>
        <orientation evidence="2">Cytoplasmic side</orientation>
    </subcellularLocation>
</comment>
<dbReference type="PATRIC" id="fig|1263870.3.peg.5838"/>
<dbReference type="EC" id="1.3.5.1" evidence="4"/>
<dbReference type="FunFam" id="3.50.50.60:FF:000009">
    <property type="entry name" value="Succinate dehydrogenase flavoprotein subunit"/>
    <property type="match status" value="1"/>
</dbReference>
<dbReference type="InterPro" id="IPR036188">
    <property type="entry name" value="FAD/NAD-bd_sf"/>
</dbReference>
<dbReference type="Pfam" id="PF02910">
    <property type="entry name" value="Succ_DH_flav_C"/>
    <property type="match status" value="1"/>
</dbReference>
<dbReference type="Pfam" id="PF00890">
    <property type="entry name" value="FAD_binding_2"/>
    <property type="match status" value="1"/>
</dbReference>
<dbReference type="GO" id="GO:0009061">
    <property type="term" value="P:anaerobic respiration"/>
    <property type="evidence" value="ECO:0007669"/>
    <property type="project" value="TreeGrafter"/>
</dbReference>
<proteinExistence type="inferred from homology"/>
<dbReference type="Gene3D" id="3.50.50.60">
    <property type="entry name" value="FAD/NAD(P)-binding domain"/>
    <property type="match status" value="1"/>
</dbReference>
<dbReference type="EMBL" id="ANOH01000386">
    <property type="protein sequence ID" value="EMI53049.1"/>
    <property type="molecule type" value="Genomic_DNA"/>
</dbReference>
<evidence type="ECO:0000256" key="2">
    <source>
        <dbReference type="ARBA" id="ARBA00004515"/>
    </source>
</evidence>
<sequence>MAASTQPARVVVIGGGLAGLASAMKLAELGSKVDLISLTPVKRSHSVCAQGGINSCNDQTRQLGDDEWKHLDDTVYGGDFLNHQPPVKEMAFWAPKVIELMDRLGVPFNRTGEGFIDRRRFGGTLYKRTAFAGATTGQQLLYALDEQVRRQEAAGAIEKYEFWDFLGVIQDETGRCRGAVAQNMNTMEIRSFPADAVVVATGGCGLIYGRSTMSVFCTGSAASRCFQVGAKYANAEFIQVHPTAIPGADKLRLMSESARGEGGRVWVPRTPQDPRSPRDIPEADRYYFLEERYPEYGNLVPRDIATREIFDICVNEGLSVEDDRMCVYLDLTHIERSELDRKLGGILEIYEKFQGVDPRDEPMKIFPAVHYSMGGLWADYVKSADGGLEPGAPRNHMTSIEGLYAIGECDYHYHGANRLGANSLLSCIFTGLFTGTSIVNYAASQKSGAADVPQSLLDAAVKAQQDRHDHLLNGNKDSDENPYLIHQELGDIMTRAATVVRKNDQLREAIEKVDELHERAMRVNLADTGTWTNQNVIFAKALQDMFPLAKALLRGALQRDECRGAHFKPEFIKPPLTSDDPVERRRQAEAWCDAFEANNEKYLKSTVATWNSATNQPELTYEPVDTSLIPPRPRLYGLVGAEAIEEVWNERAAAKAGQSESTQPAGSH</sequence>
<feature type="active site" description="Proton acceptor" evidence="13">
    <location>
        <position position="302"/>
    </location>
</feature>
<evidence type="ECO:0000256" key="6">
    <source>
        <dbReference type="ARBA" id="ARBA00022475"/>
    </source>
</evidence>
<evidence type="ECO:0000256" key="8">
    <source>
        <dbReference type="ARBA" id="ARBA00022827"/>
    </source>
</evidence>
<dbReference type="InterPro" id="IPR003953">
    <property type="entry name" value="FAD-dep_OxRdtase_2_FAD-bd"/>
</dbReference>
<dbReference type="GO" id="GO:0050660">
    <property type="term" value="F:flavin adenine dinucleotide binding"/>
    <property type="evidence" value="ECO:0007669"/>
    <property type="project" value="TreeGrafter"/>
</dbReference>
<keyword evidence="5" id="KW-0813">Transport</keyword>
<dbReference type="InterPro" id="IPR011280">
    <property type="entry name" value="Succ_DH/Fum_Rdt_flav_su"/>
</dbReference>